<evidence type="ECO:0000313" key="2">
    <source>
        <dbReference type="EMBL" id="ASJ04798.1"/>
    </source>
</evidence>
<keyword evidence="1" id="KW-0472">Membrane</keyword>
<keyword evidence="2" id="KW-0808">Transferase</keyword>
<name>A0A2Z2MSB5_9EURY</name>
<keyword evidence="3" id="KW-1185">Reference proteome</keyword>
<gene>
    <name evidence="2" type="ORF">A3L01_05250</name>
</gene>
<dbReference type="GeneID" id="33326155"/>
<feature type="transmembrane region" description="Helical" evidence="1">
    <location>
        <begin position="37"/>
        <end position="57"/>
    </location>
</feature>
<keyword evidence="1" id="KW-1133">Transmembrane helix</keyword>
<dbReference type="EMBL" id="CP015101">
    <property type="protein sequence ID" value="ASJ04798.1"/>
    <property type="molecule type" value="Genomic_DNA"/>
</dbReference>
<dbReference type="GO" id="GO:0032259">
    <property type="term" value="P:methylation"/>
    <property type="evidence" value="ECO:0007669"/>
    <property type="project" value="UniProtKB-KW"/>
</dbReference>
<organism evidence="2 3">
    <name type="scientific">Thermococcus barossii</name>
    <dbReference type="NCBI Taxonomy" id="54077"/>
    <lineage>
        <taxon>Archaea</taxon>
        <taxon>Methanobacteriati</taxon>
        <taxon>Methanobacteriota</taxon>
        <taxon>Thermococci</taxon>
        <taxon>Thermococcales</taxon>
        <taxon>Thermococcaceae</taxon>
        <taxon>Thermococcus</taxon>
    </lineage>
</organism>
<feature type="transmembrane region" description="Helical" evidence="1">
    <location>
        <begin position="6"/>
        <end position="25"/>
    </location>
</feature>
<dbReference type="KEGG" id="tbs:A3L01_05250"/>
<dbReference type="AlphaFoldDB" id="A0A2Z2MSB5"/>
<dbReference type="OrthoDB" id="148346at2157"/>
<keyword evidence="1" id="KW-0812">Transmembrane</keyword>
<evidence type="ECO:0000313" key="3">
    <source>
        <dbReference type="Proteomes" id="UP000250272"/>
    </source>
</evidence>
<dbReference type="RefSeq" id="WP_088864815.1">
    <property type="nucleotide sequence ID" value="NZ_CP015101.1"/>
</dbReference>
<feature type="transmembrane region" description="Helical" evidence="1">
    <location>
        <begin position="82"/>
        <end position="109"/>
    </location>
</feature>
<dbReference type="Gene3D" id="1.20.120.1630">
    <property type="match status" value="1"/>
</dbReference>
<evidence type="ECO:0000256" key="1">
    <source>
        <dbReference type="SAM" id="Phobius"/>
    </source>
</evidence>
<reference evidence="2 3" key="1">
    <citation type="submission" date="2016-04" db="EMBL/GenBank/DDBJ databases">
        <title>Complete genome sequence of Thermococcus barossii type strain SHCK-94.</title>
        <authorList>
            <person name="Oger P.M."/>
        </authorList>
    </citation>
    <scope>NUCLEOTIDE SEQUENCE [LARGE SCALE GENOMIC DNA]</scope>
    <source>
        <strain evidence="2 3">SHCK-94</strain>
    </source>
</reference>
<dbReference type="GO" id="GO:0008168">
    <property type="term" value="F:methyltransferase activity"/>
    <property type="evidence" value="ECO:0007669"/>
    <property type="project" value="UniProtKB-KW"/>
</dbReference>
<keyword evidence="2" id="KW-0489">Methyltransferase</keyword>
<accession>A0A2Z2MSB5</accession>
<protein>
    <submittedName>
        <fullName evidence="2">Protein-S-isoprenylcysteine methyltransferase</fullName>
    </submittedName>
</protein>
<sequence length="143" mass="16556">MHFWGIEPRVFLFTTPYALFAFYLNSRLPQSFLQLPGVGVSFLSAGIVLWLLCYLQVSRAYSEGRLLTAGCYSRVKHPIYSIWGLLIVPGFSLVIGGFMLALPLLYWLAVVRFIGEEEKVLEERFGDEWRQYAERTPRFLPRL</sequence>
<dbReference type="Proteomes" id="UP000250272">
    <property type="component" value="Chromosome"/>
</dbReference>
<proteinExistence type="predicted"/>